<dbReference type="InterPro" id="IPR013325">
    <property type="entry name" value="RNA_pol_sigma_r2"/>
</dbReference>
<dbReference type="RefSeq" id="WP_065238909.1">
    <property type="nucleotide sequence ID" value="NZ_JTJM01000011.1"/>
</dbReference>
<keyword evidence="4" id="KW-0238">DNA-binding</keyword>
<dbReference type="InterPro" id="IPR013324">
    <property type="entry name" value="RNA_pol_sigma_r3/r4-like"/>
</dbReference>
<reference evidence="8 9" key="1">
    <citation type="submission" date="2014-11" db="EMBL/GenBank/DDBJ databases">
        <title>Pan-genome of Gallibacterium spp.</title>
        <authorList>
            <person name="Kudirkiene E."/>
            <person name="Bojesen A.M."/>
        </authorList>
    </citation>
    <scope>NUCLEOTIDE SEQUENCE [LARGE SCALE GENOMIC DNA]</scope>
    <source>
        <strain evidence="8 9">F151</strain>
    </source>
</reference>
<evidence type="ECO:0000256" key="1">
    <source>
        <dbReference type="ARBA" id="ARBA00010641"/>
    </source>
</evidence>
<evidence type="ECO:0000313" key="8">
    <source>
        <dbReference type="EMBL" id="OBW93091.1"/>
    </source>
</evidence>
<dbReference type="InterPro" id="IPR039425">
    <property type="entry name" value="RNA_pol_sigma-70-like"/>
</dbReference>
<dbReference type="PANTHER" id="PTHR43133">
    <property type="entry name" value="RNA POLYMERASE ECF-TYPE SIGMA FACTO"/>
    <property type="match status" value="1"/>
</dbReference>
<evidence type="ECO:0008006" key="10">
    <source>
        <dbReference type="Google" id="ProtNLM"/>
    </source>
</evidence>
<dbReference type="GO" id="GO:0016987">
    <property type="term" value="F:sigma factor activity"/>
    <property type="evidence" value="ECO:0007669"/>
    <property type="project" value="UniProtKB-KW"/>
</dbReference>
<evidence type="ECO:0000259" key="6">
    <source>
        <dbReference type="Pfam" id="PF04542"/>
    </source>
</evidence>
<dbReference type="Pfam" id="PF04542">
    <property type="entry name" value="Sigma70_r2"/>
    <property type="match status" value="1"/>
</dbReference>
<dbReference type="CDD" id="cd06171">
    <property type="entry name" value="Sigma70_r4"/>
    <property type="match status" value="1"/>
</dbReference>
<comment type="similarity">
    <text evidence="1">Belongs to the sigma-70 factor family. ECF subfamily.</text>
</comment>
<dbReference type="InterPro" id="IPR013249">
    <property type="entry name" value="RNA_pol_sigma70_r4_t2"/>
</dbReference>
<dbReference type="Gene3D" id="1.10.10.10">
    <property type="entry name" value="Winged helix-like DNA-binding domain superfamily/Winged helix DNA-binding domain"/>
    <property type="match status" value="1"/>
</dbReference>
<proteinExistence type="inferred from homology"/>
<dbReference type="SUPFAM" id="SSF88946">
    <property type="entry name" value="Sigma2 domain of RNA polymerase sigma factors"/>
    <property type="match status" value="1"/>
</dbReference>
<dbReference type="EMBL" id="JTJM01000011">
    <property type="protein sequence ID" value="OBW93091.1"/>
    <property type="molecule type" value="Genomic_DNA"/>
</dbReference>
<dbReference type="InterPro" id="IPR007627">
    <property type="entry name" value="RNA_pol_sigma70_r2"/>
</dbReference>
<dbReference type="Gene3D" id="1.10.1740.10">
    <property type="match status" value="1"/>
</dbReference>
<dbReference type="NCBIfam" id="TIGR02937">
    <property type="entry name" value="sigma70-ECF"/>
    <property type="match status" value="1"/>
</dbReference>
<protein>
    <recommendedName>
        <fullName evidence="10">RNA polymerase sigma factor</fullName>
    </recommendedName>
</protein>
<comment type="caution">
    <text evidence="8">The sequence shown here is derived from an EMBL/GenBank/DDBJ whole genome shotgun (WGS) entry which is preliminary data.</text>
</comment>
<gene>
    <name evidence="8" type="ORF">QV01_03105</name>
</gene>
<evidence type="ECO:0000256" key="4">
    <source>
        <dbReference type="ARBA" id="ARBA00023125"/>
    </source>
</evidence>
<feature type="domain" description="RNA polymerase sigma factor 70 region 4 type 2" evidence="7">
    <location>
        <begin position="129"/>
        <end position="180"/>
    </location>
</feature>
<name>A0A1A7NUA0_9PAST</name>
<dbReference type="NCBIfam" id="TIGR02943">
    <property type="entry name" value="Sig70_famx1"/>
    <property type="match status" value="1"/>
</dbReference>
<dbReference type="OrthoDB" id="9782108at2"/>
<sequence length="192" mass="23032">MEYNGKALFSTQELNELHSKMLKFATIQLKDEHLAEDAVQETFYIALNKLEQFEQRASFKTWFFTILKNKIIDLLREQQRYLLHSDQQANEEATEDHFFDQTDHWDVRFTPKPINKANLLINHQEFWTILQCCLDRLPQQQSRVFMMREFMEFSSDEICVHEEISTSNLNVLLYRARLKLQDCLIKKGVEKH</sequence>
<dbReference type="Pfam" id="PF08281">
    <property type="entry name" value="Sigma70_r4_2"/>
    <property type="match status" value="1"/>
</dbReference>
<dbReference type="PANTHER" id="PTHR43133:SF8">
    <property type="entry name" value="RNA POLYMERASE SIGMA FACTOR HI_1459-RELATED"/>
    <property type="match status" value="1"/>
</dbReference>
<dbReference type="AlphaFoldDB" id="A0A1A7NUA0"/>
<accession>A0A1A7NUA0</accession>
<dbReference type="InterPro" id="IPR036388">
    <property type="entry name" value="WH-like_DNA-bd_sf"/>
</dbReference>
<keyword evidence="3" id="KW-0731">Sigma factor</keyword>
<keyword evidence="2" id="KW-0805">Transcription regulation</keyword>
<evidence type="ECO:0000259" key="7">
    <source>
        <dbReference type="Pfam" id="PF08281"/>
    </source>
</evidence>
<dbReference type="Proteomes" id="UP000243558">
    <property type="component" value="Unassembled WGS sequence"/>
</dbReference>
<feature type="domain" description="RNA polymerase sigma-70 region 2" evidence="6">
    <location>
        <begin position="16"/>
        <end position="80"/>
    </location>
</feature>
<dbReference type="InterPro" id="IPR014289">
    <property type="entry name" value="RNA_pol_sigma-24-rel"/>
</dbReference>
<dbReference type="SUPFAM" id="SSF88659">
    <property type="entry name" value="Sigma3 and sigma4 domains of RNA polymerase sigma factors"/>
    <property type="match status" value="1"/>
</dbReference>
<keyword evidence="5" id="KW-0804">Transcription</keyword>
<evidence type="ECO:0000313" key="9">
    <source>
        <dbReference type="Proteomes" id="UP000243558"/>
    </source>
</evidence>
<evidence type="ECO:0000256" key="2">
    <source>
        <dbReference type="ARBA" id="ARBA00023015"/>
    </source>
</evidence>
<dbReference type="GO" id="GO:0006352">
    <property type="term" value="P:DNA-templated transcription initiation"/>
    <property type="evidence" value="ECO:0007669"/>
    <property type="project" value="InterPro"/>
</dbReference>
<keyword evidence="9" id="KW-1185">Reference proteome</keyword>
<evidence type="ECO:0000256" key="3">
    <source>
        <dbReference type="ARBA" id="ARBA00023082"/>
    </source>
</evidence>
<organism evidence="8 9">
    <name type="scientific">Gallibacterium genomosp. 3</name>
    <dbReference type="NCBI Taxonomy" id="505345"/>
    <lineage>
        <taxon>Bacteria</taxon>
        <taxon>Pseudomonadati</taxon>
        <taxon>Pseudomonadota</taxon>
        <taxon>Gammaproteobacteria</taxon>
        <taxon>Pasteurellales</taxon>
        <taxon>Pasteurellaceae</taxon>
        <taxon>Gallibacterium</taxon>
    </lineage>
</organism>
<dbReference type="GO" id="GO:0003677">
    <property type="term" value="F:DNA binding"/>
    <property type="evidence" value="ECO:0007669"/>
    <property type="project" value="UniProtKB-KW"/>
</dbReference>
<dbReference type="InterPro" id="IPR014284">
    <property type="entry name" value="RNA_pol_sigma-70_dom"/>
</dbReference>
<evidence type="ECO:0000256" key="5">
    <source>
        <dbReference type="ARBA" id="ARBA00023163"/>
    </source>
</evidence>